<dbReference type="InterPro" id="IPR036010">
    <property type="entry name" value="2Fe-2S_ferredoxin-like_sf"/>
</dbReference>
<dbReference type="Proteomes" id="UP000279284">
    <property type="component" value="Chromosome"/>
</dbReference>
<organism evidence="2 3">
    <name type="scientific">Neisseria canis</name>
    <dbReference type="NCBI Taxonomy" id="493"/>
    <lineage>
        <taxon>Bacteria</taxon>
        <taxon>Pseudomonadati</taxon>
        <taxon>Pseudomonadota</taxon>
        <taxon>Betaproteobacteria</taxon>
        <taxon>Neisseriales</taxon>
        <taxon>Neisseriaceae</taxon>
        <taxon>Neisseria</taxon>
    </lineage>
</organism>
<dbReference type="GO" id="GO:0016491">
    <property type="term" value="F:oxidoreductase activity"/>
    <property type="evidence" value="ECO:0007669"/>
    <property type="project" value="UniProtKB-KW"/>
</dbReference>
<dbReference type="STRING" id="493.BWD07_09815"/>
<gene>
    <name evidence="2" type="primary">hcr</name>
    <name evidence="2" type="ORF">NCTC10296_00914</name>
</gene>
<dbReference type="AlphaFoldDB" id="A0A1X3CTW3"/>
<dbReference type="InterPro" id="IPR012675">
    <property type="entry name" value="Beta-grasp_dom_sf"/>
</dbReference>
<feature type="domain" description="2Fe-2S ferredoxin-type" evidence="1">
    <location>
        <begin position="3"/>
        <end position="100"/>
    </location>
</feature>
<dbReference type="SUPFAM" id="SSF54292">
    <property type="entry name" value="2Fe-2S ferredoxin-like"/>
    <property type="match status" value="1"/>
</dbReference>
<dbReference type="PROSITE" id="PS51085">
    <property type="entry name" value="2FE2S_FER_2"/>
    <property type="match status" value="1"/>
</dbReference>
<dbReference type="GO" id="GO:0051537">
    <property type="term" value="F:2 iron, 2 sulfur cluster binding"/>
    <property type="evidence" value="ECO:0007669"/>
    <property type="project" value="InterPro"/>
</dbReference>
<dbReference type="InterPro" id="IPR001041">
    <property type="entry name" value="2Fe-2S_ferredoxin-type"/>
</dbReference>
<dbReference type="InterPro" id="IPR006058">
    <property type="entry name" value="2Fe2S_fd_BS"/>
</dbReference>
<name>A0A1X3CTW3_9NEIS</name>
<dbReference type="PROSITE" id="PS00197">
    <property type="entry name" value="2FE2S_FER_1"/>
    <property type="match status" value="1"/>
</dbReference>
<accession>A0A1X3CTW3</accession>
<keyword evidence="3" id="KW-1185">Reference proteome</keyword>
<keyword evidence="2" id="KW-0560">Oxidoreductase</keyword>
<dbReference type="EMBL" id="LR134313">
    <property type="protein sequence ID" value="VEF00555.1"/>
    <property type="molecule type" value="Genomic_DNA"/>
</dbReference>
<evidence type="ECO:0000259" key="1">
    <source>
        <dbReference type="PROSITE" id="PS51085"/>
    </source>
</evidence>
<dbReference type="EC" id="1.-.-.-" evidence="2"/>
<protein>
    <submittedName>
        <fullName evidence="2">Iron/sulfur-binding oxidoreductase</fullName>
        <ecNumber evidence="2">1.-.-.-</ecNumber>
    </submittedName>
</protein>
<evidence type="ECO:0000313" key="2">
    <source>
        <dbReference type="EMBL" id="VEF00555.1"/>
    </source>
</evidence>
<dbReference type="OrthoDB" id="9806195at2"/>
<evidence type="ECO:0000313" key="3">
    <source>
        <dbReference type="Proteomes" id="UP000279284"/>
    </source>
</evidence>
<dbReference type="Pfam" id="PF00111">
    <property type="entry name" value="Fer2"/>
    <property type="match status" value="1"/>
</dbReference>
<proteinExistence type="predicted"/>
<reference evidence="2 3" key="1">
    <citation type="submission" date="2018-12" db="EMBL/GenBank/DDBJ databases">
        <authorList>
            <consortium name="Pathogen Informatics"/>
        </authorList>
    </citation>
    <scope>NUCLEOTIDE SEQUENCE [LARGE SCALE GENOMIC DNA]</scope>
    <source>
        <strain evidence="2 3">NCTC10296</strain>
    </source>
</reference>
<sequence length="107" mass="11657">MCYTVCIKEQIDSDCCLRNITVEEGQSLLVASERNGQPPIAVGCRGGGCGVCRIRIVSGSYRKKAMSKTHINEQDLAQGVVLACRVFPESDMEVVSEKPCTPYNPFA</sequence>
<dbReference type="Gene3D" id="3.10.20.30">
    <property type="match status" value="1"/>
</dbReference>
<dbReference type="KEGG" id="nci:NCTC10296_00914"/>